<gene>
    <name evidence="4" type="ordered locus">BN4_10227</name>
</gene>
<sequence length="316" mass="34068">MAHILAADIGGTNSRFALFEYSGGRLEMVDSIWLKTHGASSFQELLSQLWASDFSAQPGTFQSGALAVAGAVQHGMVCENLPNAPWGVDLNEVSFGSVPVRLINDFVAQAYACRTLAVEDSLIIQHGIAEEIGVVGVIGAGTGLGYSALLHTHGTWIALPSEGGHMAFPFYGRAELEYAEFNCQRSGRNWAEGDSVVTGLGLSLIHEFLTGETLAPEDVSQSITQESETAKWFARFYGRACRNWALALMAHGGLFIAGGMAAKNTMLVNHPCFIEEFHNTHVYSNFLRSVPIKLNTNEESGLFGAAFYAQQLLGSE</sequence>
<dbReference type="SUPFAM" id="SSF53067">
    <property type="entry name" value="Actin-like ATPase domain"/>
    <property type="match status" value="1"/>
</dbReference>
<reference evidence="4 5" key="1">
    <citation type="journal article" date="2013" name="PLoS ONE">
        <title>The first genomic and proteomic characterization of a deep-sea sulfate reducer: insights into the piezophilic lifestyle of Desulfovibrio piezophilus.</title>
        <authorList>
            <person name="Pradel N."/>
            <person name="Ji B."/>
            <person name="Gimenez G."/>
            <person name="Talla E."/>
            <person name="Lenoble P."/>
            <person name="Garel M."/>
            <person name="Tamburini C."/>
            <person name="Fourquet P."/>
            <person name="Lebrun R."/>
            <person name="Bertin P."/>
            <person name="Denis Y."/>
            <person name="Pophillat M."/>
            <person name="Barbe V."/>
            <person name="Ollivier B."/>
            <person name="Dolla A."/>
        </authorList>
    </citation>
    <scope>NUCLEOTIDE SEQUENCE [LARGE SCALE GENOMIC DNA]</scope>
    <source>
        <strain evidence="5">DSM 10523 / SB164P1</strain>
    </source>
</reference>
<evidence type="ECO:0000256" key="2">
    <source>
        <dbReference type="ARBA" id="ARBA00022777"/>
    </source>
</evidence>
<reference evidence="5" key="2">
    <citation type="journal article" date="2013" name="Stand. Genomic Sci.">
        <title>Complete genome sequence of Desulfocapsa sulfexigens, a marine deltaproteobacterium specialized in disproportionating inorganic sulfur compounds.</title>
        <authorList>
            <person name="Finster K.W."/>
            <person name="Kjeldsen K.U."/>
            <person name="Kube M."/>
            <person name="Reinhardt R."/>
            <person name="Mussmann M."/>
            <person name="Amann R."/>
            <person name="Schreiber L."/>
        </authorList>
    </citation>
    <scope>NUCLEOTIDE SEQUENCE [LARGE SCALE GENOMIC DNA]</scope>
    <source>
        <strain evidence="5">DSM 10523 / SB164P1</strain>
    </source>
</reference>
<dbReference type="BioCyc" id="DPIE1322246:BN4_RS01190-MONOMER"/>
<dbReference type="CDD" id="cd24008">
    <property type="entry name" value="ASKHA_NBD_GLK"/>
    <property type="match status" value="1"/>
</dbReference>
<keyword evidence="2 4" id="KW-0418">Kinase</keyword>
<dbReference type="PANTHER" id="PTHR47363:SF1">
    <property type="entry name" value="GLUCOKINASE"/>
    <property type="match status" value="1"/>
</dbReference>
<dbReference type="Proteomes" id="UP000011724">
    <property type="component" value="Chromosome"/>
</dbReference>
<evidence type="ECO:0000313" key="4">
    <source>
        <dbReference type="EMBL" id="CCH47467.1"/>
    </source>
</evidence>
<dbReference type="GO" id="GO:0006096">
    <property type="term" value="P:glycolytic process"/>
    <property type="evidence" value="ECO:0007669"/>
    <property type="project" value="InterPro"/>
</dbReference>
<dbReference type="AlphaFoldDB" id="M1WQ47"/>
<comment type="similarity">
    <text evidence="3">Belongs to the bacterial glucokinase family.</text>
</comment>
<dbReference type="GO" id="GO:0005524">
    <property type="term" value="F:ATP binding"/>
    <property type="evidence" value="ECO:0007669"/>
    <property type="project" value="InterPro"/>
</dbReference>
<dbReference type="PATRIC" id="fig|879567.3.peg.236"/>
<name>M1WQ47_PSEP2</name>
<organism evidence="4 5">
    <name type="scientific">Pseudodesulfovibrio piezophilus (strain DSM 21447 / JCM 15486 / C1TLV30)</name>
    <name type="common">Desulfovibrio piezophilus</name>
    <dbReference type="NCBI Taxonomy" id="1322246"/>
    <lineage>
        <taxon>Bacteria</taxon>
        <taxon>Pseudomonadati</taxon>
        <taxon>Thermodesulfobacteriota</taxon>
        <taxon>Desulfovibrionia</taxon>
        <taxon>Desulfovibrionales</taxon>
        <taxon>Desulfovibrionaceae</taxon>
    </lineage>
</organism>
<dbReference type="OrthoDB" id="257751at2"/>
<dbReference type="RefSeq" id="WP_015413522.1">
    <property type="nucleotide sequence ID" value="NC_020409.1"/>
</dbReference>
<dbReference type="KEGG" id="dpi:BN4_10227"/>
<protein>
    <submittedName>
        <fullName evidence="4">Glucokinase</fullName>
        <ecNumber evidence="4">2.7.1.2</ecNumber>
    </submittedName>
</protein>
<keyword evidence="1 4" id="KW-0808">Transferase</keyword>
<dbReference type="PANTHER" id="PTHR47363">
    <property type="entry name" value="GLUCOKINASE"/>
    <property type="match status" value="1"/>
</dbReference>
<keyword evidence="5" id="KW-1185">Reference proteome</keyword>
<dbReference type="Gene3D" id="3.40.367.20">
    <property type="match status" value="1"/>
</dbReference>
<dbReference type="HOGENOM" id="CLU_042582_0_0_7"/>
<accession>M1WQ47</accession>
<dbReference type="InterPro" id="IPR043129">
    <property type="entry name" value="ATPase_NBD"/>
</dbReference>
<dbReference type="EMBL" id="FO203427">
    <property type="protein sequence ID" value="CCH47467.1"/>
    <property type="molecule type" value="Genomic_DNA"/>
</dbReference>
<evidence type="ECO:0000256" key="3">
    <source>
        <dbReference type="RuleBase" id="RU004046"/>
    </source>
</evidence>
<evidence type="ECO:0000313" key="5">
    <source>
        <dbReference type="Proteomes" id="UP000011724"/>
    </source>
</evidence>
<dbReference type="STRING" id="1322246.BN4_10227"/>
<dbReference type="EC" id="2.7.1.2" evidence="4"/>
<dbReference type="Gene3D" id="3.30.420.40">
    <property type="match status" value="1"/>
</dbReference>
<dbReference type="Pfam" id="PF02685">
    <property type="entry name" value="Glucokinase"/>
    <property type="match status" value="1"/>
</dbReference>
<proteinExistence type="inferred from homology"/>
<dbReference type="InterPro" id="IPR003836">
    <property type="entry name" value="Glucokinase"/>
</dbReference>
<evidence type="ECO:0000256" key="1">
    <source>
        <dbReference type="ARBA" id="ARBA00022679"/>
    </source>
</evidence>
<dbReference type="GO" id="GO:0005536">
    <property type="term" value="F:D-glucose binding"/>
    <property type="evidence" value="ECO:0007669"/>
    <property type="project" value="InterPro"/>
</dbReference>
<dbReference type="eggNOG" id="COG0837">
    <property type="taxonomic scope" value="Bacteria"/>
</dbReference>
<dbReference type="GO" id="GO:0004340">
    <property type="term" value="F:glucokinase activity"/>
    <property type="evidence" value="ECO:0007669"/>
    <property type="project" value="UniProtKB-EC"/>
</dbReference>